<evidence type="ECO:0000256" key="4">
    <source>
        <dbReference type="ARBA" id="ARBA00022679"/>
    </source>
</evidence>
<dbReference type="PIRSF" id="PIRSF028561">
    <property type="entry name" value="Ac_Trasf"/>
    <property type="match status" value="1"/>
</dbReference>
<dbReference type="GO" id="GO:0016746">
    <property type="term" value="F:acyltransferase activity"/>
    <property type="evidence" value="ECO:0007669"/>
    <property type="project" value="UniProtKB-KW"/>
</dbReference>
<evidence type="ECO:0000313" key="9">
    <source>
        <dbReference type="Proteomes" id="UP000295763"/>
    </source>
</evidence>
<dbReference type="GO" id="GO:0009247">
    <property type="term" value="P:glycolipid biosynthetic process"/>
    <property type="evidence" value="ECO:0007669"/>
    <property type="project" value="UniProtKB-ARBA"/>
</dbReference>
<proteinExistence type="predicted"/>
<keyword evidence="5 7" id="KW-0472">Membrane</keyword>
<dbReference type="OrthoDB" id="9808633at2"/>
<dbReference type="InterPro" id="IPR004960">
    <property type="entry name" value="LipA_acyltrans"/>
</dbReference>
<dbReference type="AlphaFoldDB" id="A0A4R2TCR9"/>
<comment type="caution">
    <text evidence="8">The sequence shown here is derived from an EMBL/GenBank/DDBJ whole genome shotgun (WGS) entry which is preliminary data.</text>
</comment>
<accession>A0A4R2TCR9</accession>
<evidence type="ECO:0000256" key="6">
    <source>
        <dbReference type="ARBA" id="ARBA00023315"/>
    </source>
</evidence>
<name>A0A4R2TCR9_9PAST</name>
<feature type="transmembrane region" description="Helical" evidence="7">
    <location>
        <begin position="21"/>
        <end position="44"/>
    </location>
</feature>
<evidence type="ECO:0000256" key="2">
    <source>
        <dbReference type="ARBA" id="ARBA00022475"/>
    </source>
</evidence>
<dbReference type="Proteomes" id="UP000295763">
    <property type="component" value="Unassembled WGS sequence"/>
</dbReference>
<dbReference type="InterPro" id="IPR014548">
    <property type="entry name" value="Ac_Trasf"/>
</dbReference>
<dbReference type="PANTHER" id="PTHR30606:SF9">
    <property type="entry name" value="LIPID A BIOSYNTHESIS LAUROYLTRANSFERASE"/>
    <property type="match status" value="1"/>
</dbReference>
<gene>
    <name evidence="8" type="ORF">EDC44_11344</name>
</gene>
<keyword evidence="9" id="KW-1185">Reference proteome</keyword>
<keyword evidence="4 8" id="KW-0808">Transferase</keyword>
<reference evidence="8 9" key="1">
    <citation type="submission" date="2019-03" db="EMBL/GenBank/DDBJ databases">
        <title>Genomic Encyclopedia of Type Strains, Phase IV (KMG-IV): sequencing the most valuable type-strain genomes for metagenomic binning, comparative biology and taxonomic classification.</title>
        <authorList>
            <person name="Goeker M."/>
        </authorList>
    </citation>
    <scope>NUCLEOTIDE SEQUENCE [LARGE SCALE GENOMIC DNA]</scope>
    <source>
        <strain evidence="8 9">DSM 28404</strain>
    </source>
</reference>
<evidence type="ECO:0000256" key="7">
    <source>
        <dbReference type="SAM" id="Phobius"/>
    </source>
</evidence>
<keyword evidence="3" id="KW-0997">Cell inner membrane</keyword>
<keyword evidence="7" id="KW-0812">Transmembrane</keyword>
<organism evidence="8 9">
    <name type="scientific">Cricetibacter osteomyelitidis</name>
    <dbReference type="NCBI Taxonomy" id="1521931"/>
    <lineage>
        <taxon>Bacteria</taxon>
        <taxon>Pseudomonadati</taxon>
        <taxon>Pseudomonadota</taxon>
        <taxon>Gammaproteobacteria</taxon>
        <taxon>Pasteurellales</taxon>
        <taxon>Pasteurellaceae</taxon>
        <taxon>Cricetibacter</taxon>
    </lineage>
</organism>
<protein>
    <submittedName>
        <fullName evidence="8">Putative LPLAT superfamily acyltransferase</fullName>
    </submittedName>
</protein>
<comment type="subcellular location">
    <subcellularLocation>
        <location evidence="1">Cell inner membrane</location>
    </subcellularLocation>
</comment>
<dbReference type="RefSeq" id="WP_131976984.1">
    <property type="nucleotide sequence ID" value="NZ_SLYB01000013.1"/>
</dbReference>
<dbReference type="GO" id="GO:0005886">
    <property type="term" value="C:plasma membrane"/>
    <property type="evidence" value="ECO:0007669"/>
    <property type="project" value="UniProtKB-SubCell"/>
</dbReference>
<keyword evidence="6 8" id="KW-0012">Acyltransferase</keyword>
<evidence type="ECO:0000256" key="1">
    <source>
        <dbReference type="ARBA" id="ARBA00004533"/>
    </source>
</evidence>
<evidence type="ECO:0000256" key="5">
    <source>
        <dbReference type="ARBA" id="ARBA00023136"/>
    </source>
</evidence>
<keyword evidence="7" id="KW-1133">Transmembrane helix</keyword>
<dbReference type="EMBL" id="SLYB01000013">
    <property type="protein sequence ID" value="TCP94898.1"/>
    <property type="molecule type" value="Genomic_DNA"/>
</dbReference>
<evidence type="ECO:0000313" key="8">
    <source>
        <dbReference type="EMBL" id="TCP94898.1"/>
    </source>
</evidence>
<dbReference type="Pfam" id="PF03279">
    <property type="entry name" value="Lip_A_acyltrans"/>
    <property type="match status" value="1"/>
</dbReference>
<sequence length="304" mass="35174">MSHWAQKRERGNRFVLKLSALLVKYTPAWMMKIITVLIVSYFYLTSPQERRAIAEYQQKLAAYTGKTPFKVRSVFTQFLQFAEAIQDRFAVWQQRLTYEDIAIFDPDNLYADIRNSGNGERGQMLVCSHLGNVEICRTLAVHHKMLKLNVLVHSKHAEAFNAVLQELGGSTLNLIQVSELDMATMLQLEERVAQGEWIAIAADRVPVRGEKTVEVDFLNASADFPQGPWLLAGLLKTPVNLLFCHKVSGKYQLHLSRLTDKINWGKRQREESVKYWSQRFADELAKRCAEVPLQWFNFYSFWKK</sequence>
<evidence type="ECO:0000256" key="3">
    <source>
        <dbReference type="ARBA" id="ARBA00022519"/>
    </source>
</evidence>
<dbReference type="PANTHER" id="PTHR30606">
    <property type="entry name" value="LIPID A BIOSYNTHESIS LAUROYL ACYLTRANSFERASE"/>
    <property type="match status" value="1"/>
</dbReference>
<keyword evidence="2" id="KW-1003">Cell membrane</keyword>